<feature type="region of interest" description="Disordered" evidence="5">
    <location>
        <begin position="62"/>
        <end position="81"/>
    </location>
</feature>
<name>A0ABZ2KB38_9BACT</name>
<evidence type="ECO:0000256" key="5">
    <source>
        <dbReference type="SAM" id="MobiDB-lite"/>
    </source>
</evidence>
<accession>A0ABZ2KB38</accession>
<dbReference type="SMART" id="SM00558">
    <property type="entry name" value="JmjC"/>
    <property type="match status" value="1"/>
</dbReference>
<comment type="cofactor">
    <cofactor evidence="1">
        <name>Fe(2+)</name>
        <dbReference type="ChEBI" id="CHEBI:29033"/>
    </cofactor>
</comment>
<dbReference type="Proteomes" id="UP001379533">
    <property type="component" value="Chromosome"/>
</dbReference>
<dbReference type="InterPro" id="IPR003347">
    <property type="entry name" value="JmjC_dom"/>
</dbReference>
<evidence type="ECO:0000256" key="4">
    <source>
        <dbReference type="ARBA" id="ARBA00023004"/>
    </source>
</evidence>
<dbReference type="RefSeq" id="WP_394845376.1">
    <property type="nucleotide sequence ID" value="NZ_CP089982.1"/>
</dbReference>
<dbReference type="EMBL" id="CP089982">
    <property type="protein sequence ID" value="WXA94765.1"/>
    <property type="molecule type" value="Genomic_DNA"/>
</dbReference>
<feature type="compositionally biased region" description="Basic and acidic residues" evidence="5">
    <location>
        <begin position="64"/>
        <end position="81"/>
    </location>
</feature>
<dbReference type="SUPFAM" id="SSF51197">
    <property type="entry name" value="Clavaminate synthase-like"/>
    <property type="match status" value="1"/>
</dbReference>
<sequence>MNLHKSSIPARKRKLGRESALGTRDPSAEQKRLVLVSDSVEASREPEKVGRDCGKCQCIEPENEATRDPEPAKEPDSDKLETEKWLAPFLDRATDILERRAEVFPPTKERTALVRKLLPSWKIDDILGFAREEVLAWFQSLEQSHRTARVSPEAARKLYSAGIALLVQKMPQLESLAADIARVLGFPATSIQCSLFCNRRGAKTLTHFDSVDTLAIQVTGSKTWHLAPNTHVQLPTDTWAHPQVSTHELRLYAHRQFPPEMPTENVESHRLEPGAMLYVPRGYWHETESSEESVSLHIHILPSTWADVVLKTLHSRLLRDEAWRATAYRLWGLERAGDWDTANALEALREIVGTLTPEDVHRPAQWTPAPNDRVAPRARGSVGVVASNEEYQSVRLTSEEFALEHATTVEMSPSFVQATLLLADGADPLSANELAERVPSLSRDEALDLVRLLCKVGYARKASASVGV</sequence>
<gene>
    <name evidence="7" type="ORF">LZC95_51140</name>
</gene>
<protein>
    <submittedName>
        <fullName evidence="7">Cupin domain-containing protein</fullName>
    </submittedName>
</protein>
<feature type="compositionally biased region" description="Basic and acidic residues" evidence="5">
    <location>
        <begin position="41"/>
        <end position="54"/>
    </location>
</feature>
<evidence type="ECO:0000259" key="6">
    <source>
        <dbReference type="PROSITE" id="PS51184"/>
    </source>
</evidence>
<feature type="region of interest" description="Disordered" evidence="5">
    <location>
        <begin position="1"/>
        <end position="54"/>
    </location>
</feature>
<dbReference type="PROSITE" id="PS51184">
    <property type="entry name" value="JMJC"/>
    <property type="match status" value="1"/>
</dbReference>
<feature type="domain" description="JmjC" evidence="6">
    <location>
        <begin position="159"/>
        <end position="317"/>
    </location>
</feature>
<keyword evidence="2" id="KW-0479">Metal-binding</keyword>
<dbReference type="Pfam" id="PF08007">
    <property type="entry name" value="JmjC_2"/>
    <property type="match status" value="1"/>
</dbReference>
<evidence type="ECO:0000313" key="7">
    <source>
        <dbReference type="EMBL" id="WXA94765.1"/>
    </source>
</evidence>
<evidence type="ECO:0000256" key="1">
    <source>
        <dbReference type="ARBA" id="ARBA00001954"/>
    </source>
</evidence>
<dbReference type="PANTHER" id="PTHR12461:SF106">
    <property type="entry name" value="BIFUNCTIONAL PEPTIDASE AND ARGINYL-HYDROXYLASE JMJD5"/>
    <property type="match status" value="1"/>
</dbReference>
<keyword evidence="8" id="KW-1185">Reference proteome</keyword>
<organism evidence="7 8">
    <name type="scientific">Pendulispora brunnea</name>
    <dbReference type="NCBI Taxonomy" id="2905690"/>
    <lineage>
        <taxon>Bacteria</taxon>
        <taxon>Pseudomonadati</taxon>
        <taxon>Myxococcota</taxon>
        <taxon>Myxococcia</taxon>
        <taxon>Myxococcales</taxon>
        <taxon>Sorangiineae</taxon>
        <taxon>Pendulisporaceae</taxon>
        <taxon>Pendulispora</taxon>
    </lineage>
</organism>
<reference evidence="7 8" key="1">
    <citation type="submission" date="2021-12" db="EMBL/GenBank/DDBJ databases">
        <title>Discovery of the Pendulisporaceae a myxobacterial family with distinct sporulation behavior and unique specialized metabolism.</title>
        <authorList>
            <person name="Garcia R."/>
            <person name="Popoff A."/>
            <person name="Bader C.D."/>
            <person name="Loehr J."/>
            <person name="Walesch S."/>
            <person name="Walt C."/>
            <person name="Boldt J."/>
            <person name="Bunk B."/>
            <person name="Haeckl F.J.F.P.J."/>
            <person name="Gunesch A.P."/>
            <person name="Birkelbach J."/>
            <person name="Nuebel U."/>
            <person name="Pietschmann T."/>
            <person name="Bach T."/>
            <person name="Mueller R."/>
        </authorList>
    </citation>
    <scope>NUCLEOTIDE SEQUENCE [LARGE SCALE GENOMIC DNA]</scope>
    <source>
        <strain evidence="7 8">MSr12523</strain>
    </source>
</reference>
<dbReference type="PANTHER" id="PTHR12461">
    <property type="entry name" value="HYPOXIA-INDUCIBLE FACTOR 1 ALPHA INHIBITOR-RELATED"/>
    <property type="match status" value="1"/>
</dbReference>
<evidence type="ECO:0000313" key="8">
    <source>
        <dbReference type="Proteomes" id="UP001379533"/>
    </source>
</evidence>
<keyword evidence="4" id="KW-0408">Iron</keyword>
<keyword evidence="3" id="KW-0560">Oxidoreductase</keyword>
<dbReference type="Gene3D" id="2.60.120.650">
    <property type="entry name" value="Cupin"/>
    <property type="match status" value="1"/>
</dbReference>
<proteinExistence type="predicted"/>
<evidence type="ECO:0000256" key="3">
    <source>
        <dbReference type="ARBA" id="ARBA00023002"/>
    </source>
</evidence>
<evidence type="ECO:0000256" key="2">
    <source>
        <dbReference type="ARBA" id="ARBA00022723"/>
    </source>
</evidence>